<dbReference type="InterPro" id="IPR009100">
    <property type="entry name" value="AcylCoA_DH/oxidase_NM_dom_sf"/>
</dbReference>
<accession>A0A250X8X1</accession>
<dbReference type="GO" id="GO:0055088">
    <property type="term" value="P:lipid homeostasis"/>
    <property type="evidence" value="ECO:0007669"/>
    <property type="project" value="TreeGrafter"/>
</dbReference>
<gene>
    <name evidence="1" type="ORF">CEUSTIGMA_g6962.t1</name>
</gene>
<keyword evidence="2" id="KW-1185">Reference proteome</keyword>
<evidence type="ECO:0000313" key="2">
    <source>
        <dbReference type="Proteomes" id="UP000232323"/>
    </source>
</evidence>
<dbReference type="Gene3D" id="1.20.140.10">
    <property type="entry name" value="Butyryl-CoA Dehydrogenase, subunit A, domain 3"/>
    <property type="match status" value="1"/>
</dbReference>
<dbReference type="GO" id="GO:0071949">
    <property type="term" value="F:FAD binding"/>
    <property type="evidence" value="ECO:0007669"/>
    <property type="project" value="InterPro"/>
</dbReference>
<dbReference type="InterPro" id="IPR036250">
    <property type="entry name" value="AcylCo_DH-like_C"/>
</dbReference>
<dbReference type="AlphaFoldDB" id="A0A250X8X1"/>
<evidence type="ECO:0008006" key="3">
    <source>
        <dbReference type="Google" id="ProtNLM"/>
    </source>
</evidence>
<proteinExistence type="predicted"/>
<dbReference type="GO" id="GO:0003997">
    <property type="term" value="F:acyl-CoA oxidase activity"/>
    <property type="evidence" value="ECO:0007669"/>
    <property type="project" value="InterPro"/>
</dbReference>
<dbReference type="SUPFAM" id="SSF47203">
    <property type="entry name" value="Acyl-CoA dehydrogenase C-terminal domain-like"/>
    <property type="match status" value="1"/>
</dbReference>
<dbReference type="OrthoDB" id="538336at2759"/>
<dbReference type="Proteomes" id="UP000232323">
    <property type="component" value="Unassembled WGS sequence"/>
</dbReference>
<organism evidence="1 2">
    <name type="scientific">Chlamydomonas eustigma</name>
    <dbReference type="NCBI Taxonomy" id="1157962"/>
    <lineage>
        <taxon>Eukaryota</taxon>
        <taxon>Viridiplantae</taxon>
        <taxon>Chlorophyta</taxon>
        <taxon>core chlorophytes</taxon>
        <taxon>Chlorophyceae</taxon>
        <taxon>CS clade</taxon>
        <taxon>Chlamydomonadales</taxon>
        <taxon>Chlamydomonadaceae</taxon>
        <taxon>Chlamydomonas</taxon>
    </lineage>
</organism>
<evidence type="ECO:0000313" key="1">
    <source>
        <dbReference type="EMBL" id="GAX79521.1"/>
    </source>
</evidence>
<name>A0A250X8X1_9CHLO</name>
<dbReference type="InterPro" id="IPR012258">
    <property type="entry name" value="Acyl-CoA_oxidase"/>
</dbReference>
<protein>
    <recommendedName>
        <fullName evidence="3">Acyl-coenzyme A oxidase</fullName>
    </recommendedName>
</protein>
<dbReference type="STRING" id="1157962.A0A250X8X1"/>
<dbReference type="EMBL" id="BEGY01000043">
    <property type="protein sequence ID" value="GAX79521.1"/>
    <property type="molecule type" value="Genomic_DNA"/>
</dbReference>
<dbReference type="SUPFAM" id="SSF56645">
    <property type="entry name" value="Acyl-CoA dehydrogenase NM domain-like"/>
    <property type="match status" value="1"/>
</dbReference>
<reference evidence="1 2" key="1">
    <citation type="submission" date="2017-08" db="EMBL/GenBank/DDBJ databases">
        <title>Acidophilic green algal genome provides insights into adaptation to an acidic environment.</title>
        <authorList>
            <person name="Hirooka S."/>
            <person name="Hirose Y."/>
            <person name="Kanesaki Y."/>
            <person name="Higuchi S."/>
            <person name="Fujiwara T."/>
            <person name="Onuma R."/>
            <person name="Era A."/>
            <person name="Ohbayashi R."/>
            <person name="Uzuka A."/>
            <person name="Nozaki H."/>
            <person name="Yoshikawa H."/>
            <person name="Miyagishima S.Y."/>
        </authorList>
    </citation>
    <scope>NUCLEOTIDE SEQUENCE [LARGE SCALE GENOMIC DNA]</scope>
    <source>
        <strain evidence="1 2">NIES-2499</strain>
    </source>
</reference>
<dbReference type="InterPro" id="IPR046373">
    <property type="entry name" value="Acyl-CoA_Oxase/DH_mid-dom_sf"/>
</dbReference>
<dbReference type="GO" id="GO:0005777">
    <property type="term" value="C:peroxisome"/>
    <property type="evidence" value="ECO:0007669"/>
    <property type="project" value="InterPro"/>
</dbReference>
<dbReference type="GO" id="GO:0005504">
    <property type="term" value="F:fatty acid binding"/>
    <property type="evidence" value="ECO:0007669"/>
    <property type="project" value="TreeGrafter"/>
</dbReference>
<sequence length="490" mass="54516">MNPPCQAWEVLFRAHVADLPQTLSQNPNYAEASNRLRNLVRSGILKHSDVHDAPEKFFAAHRILSEYATKLGPGFGIRFTVQFNLFAGTITAIGTSDHLQLLKDMQSKGQLGCFALTEKLAGVNSGLVVETTCTWDPASHTFELHTPYPGAAKNWISQGCVAEYGVVMANLVLSGKSFGPHAFVMQLRDPSTSLMTPGVNIMDMGAKTIGNDLDNAAIVFNRVRLPKSALLNRFADIDETGRYMQLVKGVANIDMIGQRLYTGRIVIAESAVVFTRTLFETTRQYSDAKPCWAPNMQRPTLSQIPQLKALFFEADQRLHQLQKLLDRLQDQFTPHLRKGGIPPKELVDVVAAAKISCIESGIELCHRLKQEVGSFALMAGSGFERTDYLQCCKFAEGDSRILMQKLARDRVSSWSNLSKSSGAERNDNVSEEEGQLCSSLSQALKGGGPKAWDEQWENVYKLANLVVRRLIRDFLLNDEEKKLEFFSSRL</sequence>
<dbReference type="Gene3D" id="2.40.110.10">
    <property type="entry name" value="Butyryl-CoA Dehydrogenase, subunit A, domain 2"/>
    <property type="match status" value="1"/>
</dbReference>
<dbReference type="PANTHER" id="PTHR10909">
    <property type="entry name" value="ELECTRON TRANSPORT OXIDOREDUCTASE"/>
    <property type="match status" value="1"/>
</dbReference>
<comment type="caution">
    <text evidence="1">The sequence shown here is derived from an EMBL/GenBank/DDBJ whole genome shotgun (WGS) entry which is preliminary data.</text>
</comment>
<dbReference type="GO" id="GO:0033540">
    <property type="term" value="P:fatty acid beta-oxidation using acyl-CoA oxidase"/>
    <property type="evidence" value="ECO:0007669"/>
    <property type="project" value="TreeGrafter"/>
</dbReference>